<accession>A0A9D4UB92</accession>
<dbReference type="EC" id="2.5.1.18" evidence="1"/>
<dbReference type="OrthoDB" id="202840at2759"/>
<dbReference type="GO" id="GO:0006749">
    <property type="term" value="P:glutathione metabolic process"/>
    <property type="evidence" value="ECO:0007669"/>
    <property type="project" value="InterPro"/>
</dbReference>
<dbReference type="Proteomes" id="UP000886520">
    <property type="component" value="Chromosome 20"/>
</dbReference>
<evidence type="ECO:0000313" key="7">
    <source>
        <dbReference type="Proteomes" id="UP000886520"/>
    </source>
</evidence>
<keyword evidence="7" id="KW-1185">Reference proteome</keyword>
<dbReference type="InterPro" id="IPR004045">
    <property type="entry name" value="Glutathione_S-Trfase_N"/>
</dbReference>
<evidence type="ECO:0000256" key="2">
    <source>
        <dbReference type="ARBA" id="ARBA00022679"/>
    </source>
</evidence>
<feature type="domain" description="GST C-terminal" evidence="5">
    <location>
        <begin position="116"/>
        <end position="254"/>
    </location>
</feature>
<organism evidence="6 7">
    <name type="scientific">Adiantum capillus-veneris</name>
    <name type="common">Maidenhair fern</name>
    <dbReference type="NCBI Taxonomy" id="13818"/>
    <lineage>
        <taxon>Eukaryota</taxon>
        <taxon>Viridiplantae</taxon>
        <taxon>Streptophyta</taxon>
        <taxon>Embryophyta</taxon>
        <taxon>Tracheophyta</taxon>
        <taxon>Polypodiopsida</taxon>
        <taxon>Polypodiidae</taxon>
        <taxon>Polypodiales</taxon>
        <taxon>Pteridineae</taxon>
        <taxon>Pteridaceae</taxon>
        <taxon>Vittarioideae</taxon>
        <taxon>Adiantum</taxon>
    </lineage>
</organism>
<sequence>MDVEEAGGRVMDVEEGAGGAEVVQLLNLWASPFAMSCAIALNIKGVAFTYVDEDIPYQKSPLLLQSNPVYKEVPVLIHNDKPVSQSLVILEYIEEAWPPSWDAAGGAQRAALLPGKARLNALARFWAQYGNCKFIETGLKLMKKVGEEHEAARRDIVEQFFWFEKGLAETAAESAGGGNAGPFFFGNDCPCLPDIVMASLVSWKETYESLGAFTFPGPEQCPRMHRWLSAMAQLPAVTPAVPDKARLLTHCTLFREAVIQAAAAAKS</sequence>
<comment type="catalytic activity">
    <reaction evidence="3">
        <text>RX + glutathione = an S-substituted glutathione + a halide anion + H(+)</text>
        <dbReference type="Rhea" id="RHEA:16437"/>
        <dbReference type="ChEBI" id="CHEBI:15378"/>
        <dbReference type="ChEBI" id="CHEBI:16042"/>
        <dbReference type="ChEBI" id="CHEBI:17792"/>
        <dbReference type="ChEBI" id="CHEBI:57925"/>
        <dbReference type="ChEBI" id="CHEBI:90779"/>
        <dbReference type="EC" id="2.5.1.18"/>
    </reaction>
</comment>
<dbReference type="Pfam" id="PF02798">
    <property type="entry name" value="GST_N"/>
    <property type="match status" value="1"/>
</dbReference>
<dbReference type="CDD" id="cd03058">
    <property type="entry name" value="GST_N_Tau"/>
    <property type="match status" value="1"/>
</dbReference>
<dbReference type="AlphaFoldDB" id="A0A9D4UB92"/>
<dbReference type="PANTHER" id="PTHR11260">
    <property type="entry name" value="GLUTATHIONE S-TRANSFERASE, GST, SUPERFAMILY, GST DOMAIN CONTAINING"/>
    <property type="match status" value="1"/>
</dbReference>
<evidence type="ECO:0000259" key="4">
    <source>
        <dbReference type="PROSITE" id="PS50404"/>
    </source>
</evidence>
<evidence type="ECO:0000256" key="3">
    <source>
        <dbReference type="ARBA" id="ARBA00047960"/>
    </source>
</evidence>
<name>A0A9D4UB92_ADICA</name>
<dbReference type="GO" id="GO:0005737">
    <property type="term" value="C:cytoplasm"/>
    <property type="evidence" value="ECO:0007669"/>
    <property type="project" value="TreeGrafter"/>
</dbReference>
<dbReference type="CDD" id="cd03185">
    <property type="entry name" value="GST_C_Tau"/>
    <property type="match status" value="1"/>
</dbReference>
<protein>
    <recommendedName>
        <fullName evidence="1">glutathione transferase</fullName>
        <ecNumber evidence="1">2.5.1.18</ecNumber>
    </recommendedName>
</protein>
<dbReference type="InterPro" id="IPR045074">
    <property type="entry name" value="GST_C_Tau"/>
</dbReference>
<dbReference type="Gene3D" id="1.20.1050.10">
    <property type="match status" value="1"/>
</dbReference>
<dbReference type="InterPro" id="IPR010987">
    <property type="entry name" value="Glutathione-S-Trfase_C-like"/>
</dbReference>
<dbReference type="PROSITE" id="PS50405">
    <property type="entry name" value="GST_CTER"/>
    <property type="match status" value="1"/>
</dbReference>
<dbReference type="InterPro" id="IPR040079">
    <property type="entry name" value="Glutathione_S-Trfase"/>
</dbReference>
<dbReference type="GO" id="GO:0004364">
    <property type="term" value="F:glutathione transferase activity"/>
    <property type="evidence" value="ECO:0007669"/>
    <property type="project" value="UniProtKB-EC"/>
</dbReference>
<dbReference type="SUPFAM" id="SSF47616">
    <property type="entry name" value="GST C-terminal domain-like"/>
    <property type="match status" value="1"/>
</dbReference>
<evidence type="ECO:0000256" key="1">
    <source>
        <dbReference type="ARBA" id="ARBA00012452"/>
    </source>
</evidence>
<dbReference type="SFLD" id="SFLDS00019">
    <property type="entry name" value="Glutathione_Transferase_(cytos"/>
    <property type="match status" value="1"/>
</dbReference>
<dbReference type="InterPro" id="IPR045073">
    <property type="entry name" value="Omega/Tau-like"/>
</dbReference>
<dbReference type="SUPFAM" id="SSF52833">
    <property type="entry name" value="Thioredoxin-like"/>
    <property type="match status" value="1"/>
</dbReference>
<evidence type="ECO:0000313" key="6">
    <source>
        <dbReference type="EMBL" id="KAI5064437.1"/>
    </source>
</evidence>
<proteinExistence type="predicted"/>
<dbReference type="Gene3D" id="3.40.30.10">
    <property type="entry name" value="Glutaredoxin"/>
    <property type="match status" value="1"/>
</dbReference>
<evidence type="ECO:0000259" key="5">
    <source>
        <dbReference type="PROSITE" id="PS50405"/>
    </source>
</evidence>
<gene>
    <name evidence="6" type="ORF">GOP47_0021107</name>
</gene>
<dbReference type="SFLD" id="SFLDG00358">
    <property type="entry name" value="Main_(cytGST)"/>
    <property type="match status" value="1"/>
</dbReference>
<dbReference type="InterPro" id="IPR036282">
    <property type="entry name" value="Glutathione-S-Trfase_C_sf"/>
</dbReference>
<feature type="domain" description="GST N-terminal" evidence="4">
    <location>
        <begin position="21"/>
        <end position="101"/>
    </location>
</feature>
<comment type="caution">
    <text evidence="6">The sequence shown here is derived from an EMBL/GenBank/DDBJ whole genome shotgun (WGS) entry which is preliminary data.</text>
</comment>
<dbReference type="PANTHER" id="PTHR11260:SF781">
    <property type="entry name" value="GLUTATHIONE S-TRANSFERASE U19"/>
    <property type="match status" value="1"/>
</dbReference>
<dbReference type="SFLD" id="SFLDG01152">
    <property type="entry name" value="Main.3:_Omega-_and_Tau-like"/>
    <property type="match status" value="1"/>
</dbReference>
<reference evidence="6" key="1">
    <citation type="submission" date="2021-01" db="EMBL/GenBank/DDBJ databases">
        <title>Adiantum capillus-veneris genome.</title>
        <authorList>
            <person name="Fang Y."/>
            <person name="Liao Q."/>
        </authorList>
    </citation>
    <scope>NUCLEOTIDE SEQUENCE</scope>
    <source>
        <strain evidence="6">H3</strain>
        <tissue evidence="6">Leaf</tissue>
    </source>
</reference>
<dbReference type="InterPro" id="IPR036249">
    <property type="entry name" value="Thioredoxin-like_sf"/>
</dbReference>
<dbReference type="EMBL" id="JABFUD020000020">
    <property type="protein sequence ID" value="KAI5064437.1"/>
    <property type="molecule type" value="Genomic_DNA"/>
</dbReference>
<dbReference type="PROSITE" id="PS50404">
    <property type="entry name" value="GST_NTER"/>
    <property type="match status" value="1"/>
</dbReference>
<keyword evidence="2" id="KW-0808">Transferase</keyword>